<dbReference type="EMBL" id="JAGGMS010000001">
    <property type="protein sequence ID" value="MBP2185372.1"/>
    <property type="molecule type" value="Genomic_DNA"/>
</dbReference>
<evidence type="ECO:0000313" key="4">
    <source>
        <dbReference type="Proteomes" id="UP000741013"/>
    </source>
</evidence>
<proteinExistence type="predicted"/>
<gene>
    <name evidence="3" type="ORF">JOM49_006898</name>
</gene>
<evidence type="ECO:0000313" key="3">
    <source>
        <dbReference type="EMBL" id="MBP2185372.1"/>
    </source>
</evidence>
<sequence length="79" mass="8971">MVRCRENGSTLAMTWTLVSVGVAVMLWLSGFHDWPVYLTVAPSLLVSALLWVSVARGKPLPKRKDWHPSRRRDGPKKAW</sequence>
<feature type="region of interest" description="Disordered" evidence="1">
    <location>
        <begin position="59"/>
        <end position="79"/>
    </location>
</feature>
<comment type="caution">
    <text evidence="3">The sequence shown here is derived from an EMBL/GenBank/DDBJ whole genome shotgun (WGS) entry which is preliminary data.</text>
</comment>
<feature type="transmembrane region" description="Helical" evidence="2">
    <location>
        <begin position="12"/>
        <end position="30"/>
    </location>
</feature>
<keyword evidence="2" id="KW-0472">Membrane</keyword>
<feature type="compositionally biased region" description="Basic and acidic residues" evidence="1">
    <location>
        <begin position="62"/>
        <end position="79"/>
    </location>
</feature>
<keyword evidence="4" id="KW-1185">Reference proteome</keyword>
<evidence type="ECO:0000256" key="1">
    <source>
        <dbReference type="SAM" id="MobiDB-lite"/>
    </source>
</evidence>
<protein>
    <recommendedName>
        <fullName evidence="5">DUF2530 domain-containing protein</fullName>
    </recommendedName>
</protein>
<evidence type="ECO:0000256" key="2">
    <source>
        <dbReference type="SAM" id="Phobius"/>
    </source>
</evidence>
<evidence type="ECO:0008006" key="5">
    <source>
        <dbReference type="Google" id="ProtNLM"/>
    </source>
</evidence>
<name>A0ABS4Q126_9PSEU</name>
<dbReference type="Proteomes" id="UP000741013">
    <property type="component" value="Unassembled WGS sequence"/>
</dbReference>
<feature type="transmembrane region" description="Helical" evidence="2">
    <location>
        <begin position="36"/>
        <end position="54"/>
    </location>
</feature>
<organism evidence="3 4">
    <name type="scientific">Amycolatopsis magusensis</name>
    <dbReference type="NCBI Taxonomy" id="882444"/>
    <lineage>
        <taxon>Bacteria</taxon>
        <taxon>Bacillati</taxon>
        <taxon>Actinomycetota</taxon>
        <taxon>Actinomycetes</taxon>
        <taxon>Pseudonocardiales</taxon>
        <taxon>Pseudonocardiaceae</taxon>
        <taxon>Amycolatopsis</taxon>
    </lineage>
</organism>
<keyword evidence="2" id="KW-1133">Transmembrane helix</keyword>
<keyword evidence="2" id="KW-0812">Transmembrane</keyword>
<reference evidence="3 4" key="1">
    <citation type="submission" date="2021-03" db="EMBL/GenBank/DDBJ databases">
        <title>Sequencing the genomes of 1000 actinobacteria strains.</title>
        <authorList>
            <person name="Klenk H.-P."/>
        </authorList>
    </citation>
    <scope>NUCLEOTIDE SEQUENCE [LARGE SCALE GENOMIC DNA]</scope>
    <source>
        <strain evidence="3 4">DSM 45510</strain>
    </source>
</reference>
<dbReference type="RefSeq" id="WP_209668268.1">
    <property type="nucleotide sequence ID" value="NZ_JAGGMS010000001.1"/>
</dbReference>
<accession>A0ABS4Q126</accession>